<keyword evidence="10" id="KW-1185">Reference proteome</keyword>
<evidence type="ECO:0000259" key="8">
    <source>
        <dbReference type="Pfam" id="PF04083"/>
    </source>
</evidence>
<dbReference type="AlphaFoldDB" id="A0A8J2KWM4"/>
<comment type="caution">
    <text evidence="9">The sequence shown here is derived from an EMBL/GenBank/DDBJ whole genome shotgun (WGS) entry which is preliminary data.</text>
</comment>
<dbReference type="InterPro" id="IPR006693">
    <property type="entry name" value="AB_hydrolase_lipase"/>
</dbReference>
<evidence type="ECO:0000256" key="4">
    <source>
        <dbReference type="ARBA" id="ARBA00022963"/>
    </source>
</evidence>
<proteinExistence type="inferred from homology"/>
<keyword evidence="3 7" id="KW-0378">Hydrolase</keyword>
<keyword evidence="4 7" id="KW-0442">Lipid degradation</keyword>
<dbReference type="PIRSF" id="PIRSF000862">
    <property type="entry name" value="Steryl_ester_lip"/>
    <property type="match status" value="1"/>
</dbReference>
<dbReference type="Pfam" id="PF04083">
    <property type="entry name" value="Abhydro_lipase"/>
    <property type="match status" value="1"/>
</dbReference>
<dbReference type="FunFam" id="3.40.50.1820:FF:000057">
    <property type="entry name" value="Lipase"/>
    <property type="match status" value="1"/>
</dbReference>
<protein>
    <recommendedName>
        <fullName evidence="7">Lipase</fullName>
    </recommendedName>
</protein>
<evidence type="ECO:0000256" key="7">
    <source>
        <dbReference type="PIRNR" id="PIRNR000862"/>
    </source>
</evidence>
<dbReference type="GO" id="GO:0016787">
    <property type="term" value="F:hydrolase activity"/>
    <property type="evidence" value="ECO:0007669"/>
    <property type="project" value="UniProtKB-KW"/>
</dbReference>
<evidence type="ECO:0000256" key="2">
    <source>
        <dbReference type="ARBA" id="ARBA00022729"/>
    </source>
</evidence>
<evidence type="ECO:0000313" key="9">
    <source>
        <dbReference type="EMBL" id="CAG7820554.1"/>
    </source>
</evidence>
<sequence>MTTVTEILFGGVLILTLCRSEAFWFKLKQEESPMKVLQNNFPAMPTFNFSRLDENSDYLLSTPGEIKKYGFNVEIHHVVTEDSYILELHRIPTGKNNSSSWRKSSVLVMHGYSCTSLNWIMNHEDKVLPYKLAEEGYDVWLGNFRGNKYSNRHLSLDNNDTRFWNFSWHEMGIYDVPAMVDYILKTTEEPDLFYVAHSMGNTAFLVCMSLRTEYNDKIKALFALAPVAFFNHIRNTTKLITPFVVTDRLALDALGHGELVPGHVLDSLRIFGSILCSPASTTSGLCDQFLRHITGFNTDTLNKTWVPALFRNYPDSSSARTLLHFLQLVKSGRFCQYDYGVLENFRVYSRLKPPSYNLTRVTAPVAIYWSTEDWLASPKDVQALVQNLPNVFINQRVESPGFTHLDFLASTDSDVLLYNKVIQAMDKLI</sequence>
<feature type="domain" description="Partial AB-hydrolase lipase" evidence="8">
    <location>
        <begin position="66"/>
        <end position="122"/>
    </location>
</feature>
<gene>
    <name evidence="9" type="ORF">AFUS01_LOCUS30940</name>
</gene>
<dbReference type="OrthoDB" id="9974421at2759"/>
<keyword evidence="6" id="KW-0325">Glycoprotein</keyword>
<evidence type="ECO:0000313" key="10">
    <source>
        <dbReference type="Proteomes" id="UP000708208"/>
    </source>
</evidence>
<dbReference type="EMBL" id="CAJVCH010482052">
    <property type="protein sequence ID" value="CAG7820554.1"/>
    <property type="molecule type" value="Genomic_DNA"/>
</dbReference>
<dbReference type="PANTHER" id="PTHR11005">
    <property type="entry name" value="LYSOSOMAL ACID LIPASE-RELATED"/>
    <property type="match status" value="1"/>
</dbReference>
<dbReference type="GO" id="GO:0016042">
    <property type="term" value="P:lipid catabolic process"/>
    <property type="evidence" value="ECO:0007669"/>
    <property type="project" value="UniProtKB-KW"/>
</dbReference>
<reference evidence="9" key="1">
    <citation type="submission" date="2021-06" db="EMBL/GenBank/DDBJ databases">
        <authorList>
            <person name="Hodson N. C."/>
            <person name="Mongue J. A."/>
            <person name="Jaron S. K."/>
        </authorList>
    </citation>
    <scope>NUCLEOTIDE SEQUENCE</scope>
</reference>
<dbReference type="Proteomes" id="UP000708208">
    <property type="component" value="Unassembled WGS sequence"/>
</dbReference>
<evidence type="ECO:0000256" key="1">
    <source>
        <dbReference type="ARBA" id="ARBA00010701"/>
    </source>
</evidence>
<name>A0A8J2KWM4_9HEXA</name>
<keyword evidence="2" id="KW-0732">Signal</keyword>
<accession>A0A8J2KWM4</accession>
<evidence type="ECO:0000256" key="5">
    <source>
        <dbReference type="ARBA" id="ARBA00023098"/>
    </source>
</evidence>
<comment type="similarity">
    <text evidence="1 7">Belongs to the AB hydrolase superfamily. Lipase family.</text>
</comment>
<dbReference type="InterPro" id="IPR025483">
    <property type="entry name" value="Lipase_euk"/>
</dbReference>
<evidence type="ECO:0000256" key="3">
    <source>
        <dbReference type="ARBA" id="ARBA00022801"/>
    </source>
</evidence>
<organism evidence="9 10">
    <name type="scientific">Allacma fusca</name>
    <dbReference type="NCBI Taxonomy" id="39272"/>
    <lineage>
        <taxon>Eukaryota</taxon>
        <taxon>Metazoa</taxon>
        <taxon>Ecdysozoa</taxon>
        <taxon>Arthropoda</taxon>
        <taxon>Hexapoda</taxon>
        <taxon>Collembola</taxon>
        <taxon>Symphypleona</taxon>
        <taxon>Sminthuridae</taxon>
        <taxon>Allacma</taxon>
    </lineage>
</organism>
<keyword evidence="5" id="KW-0443">Lipid metabolism</keyword>
<evidence type="ECO:0000256" key="6">
    <source>
        <dbReference type="ARBA" id="ARBA00023180"/>
    </source>
</evidence>